<dbReference type="InterPro" id="IPR051782">
    <property type="entry name" value="ABC_Transporter_VariousFunc"/>
</dbReference>
<dbReference type="AlphaFoldDB" id="A0A2V4A123"/>
<evidence type="ECO:0000313" key="6">
    <source>
        <dbReference type="Proteomes" id="UP000248079"/>
    </source>
</evidence>
<accession>A0A2V4A123</accession>
<keyword evidence="6" id="KW-1185">Reference proteome</keyword>
<dbReference type="PROSITE" id="PS50893">
    <property type="entry name" value="ABC_TRANSPORTER_2"/>
    <property type="match status" value="1"/>
</dbReference>
<dbReference type="Gene3D" id="3.40.50.300">
    <property type="entry name" value="P-loop containing nucleotide triphosphate hydrolases"/>
    <property type="match status" value="1"/>
</dbReference>
<dbReference type="InterPro" id="IPR003439">
    <property type="entry name" value="ABC_transporter-like_ATP-bd"/>
</dbReference>
<organism evidence="5 6">
    <name type="scientific">Marinifilum breve</name>
    <dbReference type="NCBI Taxonomy" id="2184082"/>
    <lineage>
        <taxon>Bacteria</taxon>
        <taxon>Pseudomonadati</taxon>
        <taxon>Bacteroidota</taxon>
        <taxon>Bacteroidia</taxon>
        <taxon>Marinilabiliales</taxon>
        <taxon>Marinifilaceae</taxon>
    </lineage>
</organism>
<name>A0A2V4A123_9BACT</name>
<dbReference type="CDD" id="cd03230">
    <property type="entry name" value="ABC_DR_subfamily_A"/>
    <property type="match status" value="1"/>
</dbReference>
<dbReference type="Proteomes" id="UP000248079">
    <property type="component" value="Unassembled WGS sequence"/>
</dbReference>
<evidence type="ECO:0000313" key="5">
    <source>
        <dbReference type="EMBL" id="PXY02429.1"/>
    </source>
</evidence>
<dbReference type="InterPro" id="IPR027417">
    <property type="entry name" value="P-loop_NTPase"/>
</dbReference>
<sequence length="239" mass="26886">MIHIDNLGKAYNAVKVLDIEQLEIPQGQSFGLVGNNGAGKTTLFRLILDLIQANSGQVLSKNIAVHADSQWKNYTGSFLDEGFLIDFLKPEEYFKFIADINGVTKEELQAFYNDFADFFGDEILNKNKYVRDFSKGNQKKIGIFGAIISQPEVLILDEPFANLDPSSQIRLKMLLKDLHQKKNLTMLISSHDLNHIAEVSERIVILEKGQVVKDLFTSNDTLEELEGYFNPEAAVKAES</sequence>
<dbReference type="Pfam" id="PF00005">
    <property type="entry name" value="ABC_tran"/>
    <property type="match status" value="1"/>
</dbReference>
<evidence type="ECO:0000256" key="1">
    <source>
        <dbReference type="ARBA" id="ARBA00022448"/>
    </source>
</evidence>
<evidence type="ECO:0000259" key="4">
    <source>
        <dbReference type="PROSITE" id="PS50893"/>
    </source>
</evidence>
<dbReference type="InterPro" id="IPR003593">
    <property type="entry name" value="AAA+_ATPase"/>
</dbReference>
<reference evidence="5 6" key="1">
    <citation type="submission" date="2018-05" db="EMBL/GenBank/DDBJ databases">
        <title>Marinifilum breve JC075T sp. nov., a marine bacterium isolated from Yongle Blue Hole in the South China Sea.</title>
        <authorList>
            <person name="Fu T."/>
        </authorList>
    </citation>
    <scope>NUCLEOTIDE SEQUENCE [LARGE SCALE GENOMIC DNA]</scope>
    <source>
        <strain evidence="5 6">JC075</strain>
    </source>
</reference>
<protein>
    <submittedName>
        <fullName evidence="5">ATP-binding protein</fullName>
    </submittedName>
</protein>
<keyword evidence="2" id="KW-0547">Nucleotide-binding</keyword>
<dbReference type="SUPFAM" id="SSF52540">
    <property type="entry name" value="P-loop containing nucleoside triphosphate hydrolases"/>
    <property type="match status" value="1"/>
</dbReference>
<evidence type="ECO:0000256" key="2">
    <source>
        <dbReference type="ARBA" id="ARBA00022741"/>
    </source>
</evidence>
<keyword evidence="1" id="KW-0813">Transport</keyword>
<gene>
    <name evidence="5" type="ORF">DF185_07205</name>
</gene>
<dbReference type="PANTHER" id="PTHR42939">
    <property type="entry name" value="ABC TRANSPORTER ATP-BINDING PROTEIN ALBC-RELATED"/>
    <property type="match status" value="1"/>
</dbReference>
<proteinExistence type="predicted"/>
<feature type="domain" description="ABC transporter" evidence="4">
    <location>
        <begin position="2"/>
        <end position="233"/>
    </location>
</feature>
<dbReference type="GO" id="GO:0016887">
    <property type="term" value="F:ATP hydrolysis activity"/>
    <property type="evidence" value="ECO:0007669"/>
    <property type="project" value="InterPro"/>
</dbReference>
<dbReference type="OrthoDB" id="9801987at2"/>
<comment type="caution">
    <text evidence="5">The sequence shown here is derived from an EMBL/GenBank/DDBJ whole genome shotgun (WGS) entry which is preliminary data.</text>
</comment>
<evidence type="ECO:0000256" key="3">
    <source>
        <dbReference type="ARBA" id="ARBA00022840"/>
    </source>
</evidence>
<keyword evidence="3 5" id="KW-0067">ATP-binding</keyword>
<dbReference type="RefSeq" id="WP_110360062.1">
    <property type="nucleotide sequence ID" value="NZ_QFLI01000002.1"/>
</dbReference>
<dbReference type="PANTHER" id="PTHR42939:SF1">
    <property type="entry name" value="ABC TRANSPORTER ATP-BINDING PROTEIN ALBC-RELATED"/>
    <property type="match status" value="1"/>
</dbReference>
<dbReference type="EMBL" id="QFLI01000002">
    <property type="protein sequence ID" value="PXY02429.1"/>
    <property type="molecule type" value="Genomic_DNA"/>
</dbReference>
<dbReference type="SMART" id="SM00382">
    <property type="entry name" value="AAA"/>
    <property type="match status" value="1"/>
</dbReference>
<dbReference type="GO" id="GO:0005524">
    <property type="term" value="F:ATP binding"/>
    <property type="evidence" value="ECO:0007669"/>
    <property type="project" value="UniProtKB-KW"/>
</dbReference>